<dbReference type="Gene3D" id="1.10.10.10">
    <property type="entry name" value="Winged helix-like DNA-binding domain superfamily/Winged helix DNA-binding domain"/>
    <property type="match status" value="1"/>
</dbReference>
<sequence length="294" mass="32453">MHVESHRVFRAAVEYGSITRAAQTLHMTQSTASRHLQTLEDEYGGLLFERSATGITLTPFGRALYPYTCDLLSCHEKAKEELARLRREGGGLSVGATLSIGEYLLPQVLGEVRRTYPQAEIRMRISNTSDVLEDLIRHRIDIALVEGVVEPAMDLRVDTWRDDELVLVCAPDHPFAVAGSIDLEQLVGHPVLFREEGSGTRQVTEAALEGAGIRSSLTIAMELGSTEAIKSAAEAGLGVAFLSRLTVARDCKSGRLVEVPIHGFRISRHLYIVERPERFEKVLVKSLLGILRRG</sequence>
<comment type="similarity">
    <text evidence="1">Belongs to the LysR transcriptional regulatory family.</text>
</comment>
<protein>
    <submittedName>
        <fullName evidence="6">LysR family transcriptional regulator</fullName>
    </submittedName>
</protein>
<evidence type="ECO:0000256" key="1">
    <source>
        <dbReference type="ARBA" id="ARBA00009437"/>
    </source>
</evidence>
<keyword evidence="7" id="KW-1185">Reference proteome</keyword>
<accession>A0A9X7VWH0</accession>
<dbReference type="PROSITE" id="PS50931">
    <property type="entry name" value="HTH_LYSR"/>
    <property type="match status" value="1"/>
</dbReference>
<dbReference type="EMBL" id="CP071182">
    <property type="protein sequence ID" value="QSO46346.1"/>
    <property type="molecule type" value="Genomic_DNA"/>
</dbReference>
<evidence type="ECO:0000256" key="3">
    <source>
        <dbReference type="ARBA" id="ARBA00023125"/>
    </source>
</evidence>
<name>A0A9X7VWH0_9BACL</name>
<dbReference type="InterPro" id="IPR036390">
    <property type="entry name" value="WH_DNA-bd_sf"/>
</dbReference>
<evidence type="ECO:0000259" key="5">
    <source>
        <dbReference type="PROSITE" id="PS50931"/>
    </source>
</evidence>
<dbReference type="Pfam" id="PF00126">
    <property type="entry name" value="HTH_1"/>
    <property type="match status" value="1"/>
</dbReference>
<dbReference type="InterPro" id="IPR036388">
    <property type="entry name" value="WH-like_DNA-bd_sf"/>
</dbReference>
<proteinExistence type="inferred from homology"/>
<dbReference type="Gene3D" id="3.40.190.10">
    <property type="entry name" value="Periplasmic binding protein-like II"/>
    <property type="match status" value="2"/>
</dbReference>
<dbReference type="Pfam" id="PF03466">
    <property type="entry name" value="LysR_substrate"/>
    <property type="match status" value="1"/>
</dbReference>
<dbReference type="GO" id="GO:0003700">
    <property type="term" value="F:DNA-binding transcription factor activity"/>
    <property type="evidence" value="ECO:0007669"/>
    <property type="project" value="InterPro"/>
</dbReference>
<dbReference type="KEGG" id="afx:JZ786_17880"/>
<dbReference type="SUPFAM" id="SSF53850">
    <property type="entry name" value="Periplasmic binding protein-like II"/>
    <property type="match status" value="1"/>
</dbReference>
<dbReference type="GO" id="GO:0000976">
    <property type="term" value="F:transcription cis-regulatory region binding"/>
    <property type="evidence" value="ECO:0007669"/>
    <property type="project" value="TreeGrafter"/>
</dbReference>
<dbReference type="InterPro" id="IPR000847">
    <property type="entry name" value="LysR_HTH_N"/>
</dbReference>
<dbReference type="InterPro" id="IPR005119">
    <property type="entry name" value="LysR_subst-bd"/>
</dbReference>
<gene>
    <name evidence="6" type="ORF">JZ786_17880</name>
</gene>
<evidence type="ECO:0000313" key="6">
    <source>
        <dbReference type="EMBL" id="QSO46346.1"/>
    </source>
</evidence>
<keyword evidence="3" id="KW-0238">DNA-binding</keyword>
<dbReference type="Proteomes" id="UP000663505">
    <property type="component" value="Chromosome"/>
</dbReference>
<feature type="domain" description="HTH lysR-type" evidence="5">
    <location>
        <begin position="1"/>
        <end position="58"/>
    </location>
</feature>
<organism evidence="6 7">
    <name type="scientific">Alicyclobacillus mengziensis</name>
    <dbReference type="NCBI Taxonomy" id="2931921"/>
    <lineage>
        <taxon>Bacteria</taxon>
        <taxon>Bacillati</taxon>
        <taxon>Bacillota</taxon>
        <taxon>Bacilli</taxon>
        <taxon>Bacillales</taxon>
        <taxon>Alicyclobacillaceae</taxon>
        <taxon>Alicyclobacillus</taxon>
    </lineage>
</organism>
<dbReference type="CDD" id="cd08420">
    <property type="entry name" value="PBP2_CysL_like"/>
    <property type="match status" value="1"/>
</dbReference>
<dbReference type="RefSeq" id="WP_206655715.1">
    <property type="nucleotide sequence ID" value="NZ_CP071182.1"/>
</dbReference>
<evidence type="ECO:0000256" key="2">
    <source>
        <dbReference type="ARBA" id="ARBA00023015"/>
    </source>
</evidence>
<dbReference type="PANTHER" id="PTHR30126">
    <property type="entry name" value="HTH-TYPE TRANSCRIPTIONAL REGULATOR"/>
    <property type="match status" value="1"/>
</dbReference>
<dbReference type="AlphaFoldDB" id="A0A9X7VWH0"/>
<evidence type="ECO:0000313" key="7">
    <source>
        <dbReference type="Proteomes" id="UP000663505"/>
    </source>
</evidence>
<keyword evidence="2" id="KW-0805">Transcription regulation</keyword>
<dbReference type="PANTHER" id="PTHR30126:SF39">
    <property type="entry name" value="HTH-TYPE TRANSCRIPTIONAL REGULATOR CYSL"/>
    <property type="match status" value="1"/>
</dbReference>
<keyword evidence="4" id="KW-0804">Transcription</keyword>
<reference evidence="6 7" key="1">
    <citation type="submission" date="2021-02" db="EMBL/GenBank/DDBJ databases">
        <title>Alicyclobacillus curvatus sp. nov. and Alicyclobacillus mengziensis sp. nov., two acidophilic bacteria isolated from acid mine drainage.</title>
        <authorList>
            <person name="Huang Y."/>
        </authorList>
    </citation>
    <scope>NUCLEOTIDE SEQUENCE [LARGE SCALE GENOMIC DNA]</scope>
    <source>
        <strain evidence="6 7">S30H14</strain>
    </source>
</reference>
<evidence type="ECO:0000256" key="4">
    <source>
        <dbReference type="ARBA" id="ARBA00023163"/>
    </source>
</evidence>
<dbReference type="SUPFAM" id="SSF46785">
    <property type="entry name" value="Winged helix' DNA-binding domain"/>
    <property type="match status" value="1"/>
</dbReference>
<dbReference type="PRINTS" id="PR00039">
    <property type="entry name" value="HTHLYSR"/>
</dbReference>